<name>A0A7L1XE73_9AVES</name>
<feature type="region of interest" description="Disordered" evidence="7">
    <location>
        <begin position="295"/>
        <end position="329"/>
    </location>
</feature>
<keyword evidence="10" id="KW-1185">Reference proteome</keyword>
<evidence type="ECO:0000256" key="5">
    <source>
        <dbReference type="ARBA" id="ARBA00023054"/>
    </source>
</evidence>
<dbReference type="GO" id="GO:0008270">
    <property type="term" value="F:zinc ion binding"/>
    <property type="evidence" value="ECO:0007669"/>
    <property type="project" value="UniProtKB-KW"/>
</dbReference>
<proteinExistence type="inferred from homology"/>
<dbReference type="InterPro" id="IPR049899">
    <property type="entry name" value="Znf_C2HC_C3H"/>
</dbReference>
<evidence type="ECO:0000256" key="6">
    <source>
        <dbReference type="PROSITE-ProRule" id="PRU01371"/>
    </source>
</evidence>
<feature type="region of interest" description="Disordered" evidence="7">
    <location>
        <begin position="459"/>
        <end position="481"/>
    </location>
</feature>
<feature type="compositionally biased region" description="Pro residues" evidence="7">
    <location>
        <begin position="472"/>
        <end position="481"/>
    </location>
</feature>
<feature type="domain" description="C2HC/C3H-type" evidence="8">
    <location>
        <begin position="335"/>
        <end position="364"/>
    </location>
</feature>
<dbReference type="Gene3D" id="3.30.160.60">
    <property type="entry name" value="Classic Zinc Finger"/>
    <property type="match status" value="1"/>
</dbReference>
<organism evidence="9 10">
    <name type="scientific">Thinocorus orbignyianus</name>
    <dbReference type="NCBI Taxonomy" id="161742"/>
    <lineage>
        <taxon>Eukaryota</taxon>
        <taxon>Metazoa</taxon>
        <taxon>Chordata</taxon>
        <taxon>Craniata</taxon>
        <taxon>Vertebrata</taxon>
        <taxon>Euteleostomi</taxon>
        <taxon>Archelosauria</taxon>
        <taxon>Archosauria</taxon>
        <taxon>Dinosauria</taxon>
        <taxon>Saurischia</taxon>
        <taxon>Theropoda</taxon>
        <taxon>Coelurosauria</taxon>
        <taxon>Aves</taxon>
        <taxon>Neognathae</taxon>
        <taxon>Neoaves</taxon>
        <taxon>Aequornithes</taxon>
        <taxon>Ciconiiformes</taxon>
        <taxon>Thinocoridae</taxon>
        <taxon>Thinocorus</taxon>
    </lineage>
</organism>
<feature type="domain" description="C2HC/C3H-type" evidence="8">
    <location>
        <begin position="443"/>
        <end position="472"/>
    </location>
</feature>
<feature type="non-terminal residue" evidence="9">
    <location>
        <position position="481"/>
    </location>
</feature>
<reference evidence="9 10" key="1">
    <citation type="submission" date="2019-09" db="EMBL/GenBank/DDBJ databases">
        <title>Bird 10,000 Genomes (B10K) Project - Family phase.</title>
        <authorList>
            <person name="Zhang G."/>
        </authorList>
    </citation>
    <scope>NUCLEOTIDE SEQUENCE [LARGE SCALE GENOMIC DNA]</scope>
    <source>
        <strain evidence="9">B10K-DU-002-47</strain>
        <tissue evidence="9">Muscle</tissue>
    </source>
</reference>
<dbReference type="PANTHER" id="PTHR14649">
    <property type="entry name" value="ZINC FINGER C2HC DOMAIN-CONTAINING PROTEIN 1C"/>
    <property type="match status" value="1"/>
</dbReference>
<keyword evidence="5" id="KW-0175">Coiled coil</keyword>
<evidence type="ECO:0000256" key="7">
    <source>
        <dbReference type="SAM" id="MobiDB-lite"/>
    </source>
</evidence>
<feature type="region of interest" description="Disordered" evidence="7">
    <location>
        <begin position="212"/>
        <end position="235"/>
    </location>
</feature>
<evidence type="ECO:0000256" key="4">
    <source>
        <dbReference type="ARBA" id="ARBA00022833"/>
    </source>
</evidence>
<dbReference type="EMBL" id="VXBW01003776">
    <property type="protein sequence ID" value="NXP08090.1"/>
    <property type="molecule type" value="Genomic_DNA"/>
</dbReference>
<feature type="region of interest" description="Disordered" evidence="7">
    <location>
        <begin position="1"/>
        <end position="39"/>
    </location>
</feature>
<evidence type="ECO:0000256" key="3">
    <source>
        <dbReference type="ARBA" id="ARBA00022771"/>
    </source>
</evidence>
<feature type="region of interest" description="Disordered" evidence="7">
    <location>
        <begin position="422"/>
        <end position="442"/>
    </location>
</feature>
<evidence type="ECO:0000259" key="8">
    <source>
        <dbReference type="PROSITE" id="PS52027"/>
    </source>
</evidence>
<accession>A0A7L1XE73</accession>
<sequence length="481" mass="54529">PPVDSAVAPTKLVPSSHLGHQKNNFQHEHTSKKEESLKDLCAQKSQSFSSSSYSAERSQHGSRYGGAFSAELQSKYPTSQTKTLPPKLVAKRKEGVDRAHPLKPIVHHNGVDVPVVNRAQDRSFPYREEASNIRPSSWNRGKTPAWAQLDAALSQWMAEPASHLYRRDLAYILKLEADGRILEEEIRKKEILLLEKLRRAEEELRRIQRERALQEAEERRDREAERTHEQKAARHLEEKACRTAVKPGDRVFGGVQSAEATIPKAGTTLHPRELAMGELKKVASNSKIQDRIPVERLTSYSEVPRKASPSPPALPDRDSNAHSPMQTASAMEQGGLGQCSFCGRKFLCTRLEKHMSVCDKRQDSKRKVFDSKRARARGTELEQFQQRSRTERPQSKAPRKNNWRQKHEALLQILHQAQELQKVSSKGGKLSDLPPLPPTENPDYVPCPYCGRRFAPNSAERHIPKCKNIKSRPPPPPHLRR</sequence>
<protein>
    <submittedName>
        <fullName evidence="9">ZC21C protein</fullName>
    </submittedName>
</protein>
<dbReference type="OrthoDB" id="10255185at2759"/>
<keyword evidence="2" id="KW-0479">Metal-binding</keyword>
<dbReference type="Pfam" id="PF13913">
    <property type="entry name" value="zf-C2HC_2"/>
    <property type="match status" value="2"/>
</dbReference>
<evidence type="ECO:0000313" key="10">
    <source>
        <dbReference type="Proteomes" id="UP000565698"/>
    </source>
</evidence>
<dbReference type="InterPro" id="IPR026104">
    <property type="entry name" value="ZNF_C2HC_dom_1C"/>
</dbReference>
<dbReference type="AlphaFoldDB" id="A0A7L1XE73"/>
<comment type="similarity">
    <text evidence="1">Belongs to the ZC2HC1 family.</text>
</comment>
<evidence type="ECO:0000313" key="9">
    <source>
        <dbReference type="EMBL" id="NXP08090.1"/>
    </source>
</evidence>
<keyword evidence="4" id="KW-0862">Zinc</keyword>
<evidence type="ECO:0000256" key="1">
    <source>
        <dbReference type="ARBA" id="ARBA00010843"/>
    </source>
</evidence>
<dbReference type="Proteomes" id="UP000565698">
    <property type="component" value="Unassembled WGS sequence"/>
</dbReference>
<feature type="non-terminal residue" evidence="9">
    <location>
        <position position="1"/>
    </location>
</feature>
<dbReference type="PANTHER" id="PTHR14649:SF1">
    <property type="entry name" value="ZINC FINGER C2HC DOMAIN-CONTAINING PROTEIN 1C"/>
    <property type="match status" value="1"/>
</dbReference>
<feature type="compositionally biased region" description="Basic and acidic residues" evidence="7">
    <location>
        <begin position="359"/>
        <end position="380"/>
    </location>
</feature>
<feature type="region of interest" description="Disordered" evidence="7">
    <location>
        <begin position="359"/>
        <end position="403"/>
    </location>
</feature>
<keyword evidence="3 6" id="KW-0863">Zinc-finger</keyword>
<evidence type="ECO:0000256" key="2">
    <source>
        <dbReference type="ARBA" id="ARBA00022723"/>
    </source>
</evidence>
<feature type="compositionally biased region" description="Basic and acidic residues" evidence="7">
    <location>
        <begin position="25"/>
        <end position="38"/>
    </location>
</feature>
<gene>
    <name evidence="9" type="primary">Zc2hc1c</name>
    <name evidence="9" type="ORF">THIORB_R14073</name>
</gene>
<comment type="caution">
    <text evidence="9">The sequence shown here is derived from an EMBL/GenBank/DDBJ whole genome shotgun (WGS) entry which is preliminary data.</text>
</comment>
<dbReference type="PROSITE" id="PS52027">
    <property type="entry name" value="ZF_C2HC_C3H"/>
    <property type="match status" value="2"/>
</dbReference>